<keyword evidence="2" id="KW-0479">Metal-binding</keyword>
<feature type="compositionally biased region" description="Low complexity" evidence="7">
    <location>
        <begin position="257"/>
        <end position="283"/>
    </location>
</feature>
<evidence type="ECO:0000256" key="3">
    <source>
        <dbReference type="ARBA" id="ARBA00022771"/>
    </source>
</evidence>
<dbReference type="PROSITE" id="PS50157">
    <property type="entry name" value="ZINC_FINGER_C2H2_2"/>
    <property type="match status" value="1"/>
</dbReference>
<sequence>MGRKKRKSKADEPINVIWCYYCEREFDNEEVLIQHQKAKHFKCHLCSRKLYTASGLVVHCMQVHKEDVKEVPNSLPGREDPELEVFGIAGIPAQLQQQKNAERLAKRAKESAEEAAGVPPPPPTGAGAPPPPPPGATGYPMGPGGGPPPPPASGAGYPPPPGAPPMPYPGAPYGAPMPPPGMYGPPPGAYPGPHYGGPPPPGMYPGGPPFGGPRPPYGAPYGPPGGGYPMPPGPPGARMPPMPPPVSGYAPPPGSGAPPVASSGPPSAPPASYAPGPTSASSGPPIPPPQHQQPPPPPQQQQQQPPPQQQQQAQPPQAQPQQQAPPPLPSGPGQTTPVASTTPANGVAGVRTTASTGSVLQHVNHPYQWLTLPVRFCMTTQSFILVGESKIQHPDSELSLPSMFRSEVPTCWFFRLRRKPTNFALAKSLHFGYDLKGVMRTSDKCRHIKTEAKKSRDVGRSLSTSRAGEQVKKGAQKTSLHTECCQSS</sequence>
<dbReference type="PROSITE" id="PS50808">
    <property type="entry name" value="ZF_BED"/>
    <property type="match status" value="1"/>
</dbReference>
<feature type="region of interest" description="Disordered" evidence="7">
    <location>
        <begin position="98"/>
        <end position="158"/>
    </location>
</feature>
<dbReference type="Proteomes" id="UP000001357">
    <property type="component" value="Unassembled WGS sequence"/>
</dbReference>
<feature type="compositionally biased region" description="Pro residues" evidence="7">
    <location>
        <begin position="145"/>
        <end position="158"/>
    </location>
</feature>
<accession>A9VAI9</accession>
<evidence type="ECO:0000256" key="2">
    <source>
        <dbReference type="ARBA" id="ARBA00022723"/>
    </source>
</evidence>
<dbReference type="InterPro" id="IPR013087">
    <property type="entry name" value="Znf_C2H2_type"/>
</dbReference>
<dbReference type="GeneID" id="5894992"/>
<dbReference type="InterPro" id="IPR003656">
    <property type="entry name" value="Znf_BED"/>
</dbReference>
<dbReference type="OMA" id="KQVLRPW"/>
<evidence type="ECO:0000256" key="4">
    <source>
        <dbReference type="ARBA" id="ARBA00022833"/>
    </source>
</evidence>
<keyword evidence="4" id="KW-0862">Zinc</keyword>
<dbReference type="GO" id="GO:0005634">
    <property type="term" value="C:nucleus"/>
    <property type="evidence" value="ECO:0000318"/>
    <property type="project" value="GO_Central"/>
</dbReference>
<evidence type="ECO:0000256" key="7">
    <source>
        <dbReference type="SAM" id="MobiDB-lite"/>
    </source>
</evidence>
<feature type="compositionally biased region" description="Pro residues" evidence="7">
    <location>
        <begin position="118"/>
        <end position="135"/>
    </location>
</feature>
<dbReference type="KEGG" id="mbr:MONBRDRAFT_38851"/>
<evidence type="ECO:0000256" key="5">
    <source>
        <dbReference type="ARBA" id="ARBA00023242"/>
    </source>
</evidence>
<evidence type="ECO:0000259" key="8">
    <source>
        <dbReference type="PROSITE" id="PS50157"/>
    </source>
</evidence>
<feature type="compositionally biased region" description="Pro residues" evidence="7">
    <location>
        <begin position="229"/>
        <end position="256"/>
    </location>
</feature>
<protein>
    <recommendedName>
        <fullName evidence="12">BED-type domain-containing protein</fullName>
    </recommendedName>
</protein>
<dbReference type="Gene3D" id="3.30.160.60">
    <property type="entry name" value="Classic Zinc Finger"/>
    <property type="match status" value="1"/>
</dbReference>
<feature type="compositionally biased region" description="Low complexity" evidence="7">
    <location>
        <begin position="309"/>
        <end position="322"/>
    </location>
</feature>
<dbReference type="EMBL" id="CH991573">
    <property type="protein sequence ID" value="EDQ85549.1"/>
    <property type="molecule type" value="Genomic_DNA"/>
</dbReference>
<feature type="compositionally biased region" description="Pro residues" evidence="7">
    <location>
        <begin position="172"/>
        <end position="223"/>
    </location>
</feature>
<evidence type="ECO:0000313" key="11">
    <source>
        <dbReference type="Proteomes" id="UP000001357"/>
    </source>
</evidence>
<evidence type="ECO:0008006" key="12">
    <source>
        <dbReference type="Google" id="ProtNLM"/>
    </source>
</evidence>
<dbReference type="PROSITE" id="PS00028">
    <property type="entry name" value="ZINC_FINGER_C2H2_1"/>
    <property type="match status" value="2"/>
</dbReference>
<dbReference type="CDD" id="cd20908">
    <property type="entry name" value="SUF4-like"/>
    <property type="match status" value="1"/>
</dbReference>
<dbReference type="RefSeq" id="XP_001749740.1">
    <property type="nucleotide sequence ID" value="XM_001749688.1"/>
</dbReference>
<reference evidence="10 11" key="1">
    <citation type="journal article" date="2008" name="Nature">
        <title>The genome of the choanoflagellate Monosiga brevicollis and the origin of metazoans.</title>
        <authorList>
            <consortium name="JGI Sequencing"/>
            <person name="King N."/>
            <person name="Westbrook M.J."/>
            <person name="Young S.L."/>
            <person name="Kuo A."/>
            <person name="Abedin M."/>
            <person name="Chapman J."/>
            <person name="Fairclough S."/>
            <person name="Hellsten U."/>
            <person name="Isogai Y."/>
            <person name="Letunic I."/>
            <person name="Marr M."/>
            <person name="Pincus D."/>
            <person name="Putnam N."/>
            <person name="Rokas A."/>
            <person name="Wright K.J."/>
            <person name="Zuzow R."/>
            <person name="Dirks W."/>
            <person name="Good M."/>
            <person name="Goodstein D."/>
            <person name="Lemons D."/>
            <person name="Li W."/>
            <person name="Lyons J.B."/>
            <person name="Morris A."/>
            <person name="Nichols S."/>
            <person name="Richter D.J."/>
            <person name="Salamov A."/>
            <person name="Bork P."/>
            <person name="Lim W.A."/>
            <person name="Manning G."/>
            <person name="Miller W.T."/>
            <person name="McGinnis W."/>
            <person name="Shapiro H."/>
            <person name="Tjian R."/>
            <person name="Grigoriev I.V."/>
            <person name="Rokhsar D."/>
        </authorList>
    </citation>
    <scope>NUCLEOTIDE SEQUENCE [LARGE SCALE GENOMIC DNA]</scope>
    <source>
        <strain evidence="11">MX1 / ATCC 50154</strain>
    </source>
</reference>
<gene>
    <name evidence="10" type="ORF">MONBRDRAFT_38851</name>
</gene>
<feature type="compositionally biased region" description="Basic and acidic residues" evidence="7">
    <location>
        <begin position="450"/>
        <end position="459"/>
    </location>
</feature>
<name>A9VAI9_MONBE</name>
<organism evidence="10 11">
    <name type="scientific">Monosiga brevicollis</name>
    <name type="common">Choanoflagellate</name>
    <dbReference type="NCBI Taxonomy" id="81824"/>
    <lineage>
        <taxon>Eukaryota</taxon>
        <taxon>Choanoflagellata</taxon>
        <taxon>Craspedida</taxon>
        <taxon>Salpingoecidae</taxon>
        <taxon>Monosiga</taxon>
    </lineage>
</organism>
<keyword evidence="3 6" id="KW-0863">Zinc-finger</keyword>
<feature type="compositionally biased region" description="Pro residues" evidence="7">
    <location>
        <begin position="284"/>
        <end position="308"/>
    </location>
</feature>
<feature type="compositionally biased region" description="Polar residues" evidence="7">
    <location>
        <begin position="335"/>
        <end position="344"/>
    </location>
</feature>
<dbReference type="InParanoid" id="A9VAI9"/>
<feature type="domain" description="BED-type" evidence="9">
    <location>
        <begin position="12"/>
        <end position="71"/>
    </location>
</feature>
<dbReference type="GO" id="GO:0003677">
    <property type="term" value="F:DNA binding"/>
    <property type="evidence" value="ECO:0007669"/>
    <property type="project" value="InterPro"/>
</dbReference>
<evidence type="ECO:0000256" key="6">
    <source>
        <dbReference type="PROSITE-ProRule" id="PRU00042"/>
    </source>
</evidence>
<feature type="compositionally biased region" description="Basic and acidic residues" evidence="7">
    <location>
        <begin position="100"/>
        <end position="112"/>
    </location>
</feature>
<dbReference type="STRING" id="81824.A9VAI9"/>
<keyword evidence="11" id="KW-1185">Reference proteome</keyword>
<evidence type="ECO:0000259" key="9">
    <source>
        <dbReference type="PROSITE" id="PS50808"/>
    </source>
</evidence>
<comment type="subcellular location">
    <subcellularLocation>
        <location evidence="1">Nucleus</location>
    </subcellularLocation>
</comment>
<dbReference type="SMART" id="SM00355">
    <property type="entry name" value="ZnF_C2H2"/>
    <property type="match status" value="2"/>
</dbReference>
<proteinExistence type="predicted"/>
<keyword evidence="5" id="KW-0539">Nucleus</keyword>
<feature type="domain" description="C2H2-type" evidence="8">
    <location>
        <begin position="41"/>
        <end position="69"/>
    </location>
</feature>
<dbReference type="PANTHER" id="PTHR23215:SF0">
    <property type="entry name" value="BUB3-INTERACTING AND GLEBS MOTIF-CONTAINING PROTEIN ZNF207"/>
    <property type="match status" value="1"/>
</dbReference>
<dbReference type="PANTHER" id="PTHR23215">
    <property type="entry name" value="ZINC FINGER PROTEIN 207"/>
    <property type="match status" value="1"/>
</dbReference>
<feature type="region of interest" description="Disordered" evidence="7">
    <location>
        <begin position="172"/>
        <end position="349"/>
    </location>
</feature>
<dbReference type="GO" id="GO:0008270">
    <property type="term" value="F:zinc ion binding"/>
    <property type="evidence" value="ECO:0007669"/>
    <property type="project" value="UniProtKB-KW"/>
</dbReference>
<feature type="region of interest" description="Disordered" evidence="7">
    <location>
        <begin position="450"/>
        <end position="478"/>
    </location>
</feature>
<dbReference type="AlphaFoldDB" id="A9VAI9"/>
<evidence type="ECO:0000313" key="10">
    <source>
        <dbReference type="EMBL" id="EDQ85549.1"/>
    </source>
</evidence>
<dbReference type="eggNOG" id="KOG2893">
    <property type="taxonomic scope" value="Eukaryota"/>
</dbReference>
<evidence type="ECO:0000256" key="1">
    <source>
        <dbReference type="ARBA" id="ARBA00004123"/>
    </source>
</evidence>